<dbReference type="InterPro" id="IPR006442">
    <property type="entry name" value="Antitoxin_Phd/YefM"/>
</dbReference>
<accession>A0ABP9P1Z4</accession>
<keyword evidence="5" id="KW-1185">Reference proteome</keyword>
<reference evidence="5" key="1">
    <citation type="journal article" date="2019" name="Int. J. Syst. Evol. Microbiol.">
        <title>The Global Catalogue of Microorganisms (GCM) 10K type strain sequencing project: providing services to taxonomists for standard genome sequencing and annotation.</title>
        <authorList>
            <consortium name="The Broad Institute Genomics Platform"/>
            <consortium name="The Broad Institute Genome Sequencing Center for Infectious Disease"/>
            <person name="Wu L."/>
            <person name="Ma J."/>
        </authorList>
    </citation>
    <scope>NUCLEOTIDE SEQUENCE [LARGE SCALE GENOMIC DNA]</scope>
    <source>
        <strain evidence="5">JCM 18053</strain>
    </source>
</reference>
<dbReference type="Pfam" id="PF02604">
    <property type="entry name" value="PhdYeFM_antitox"/>
    <property type="match status" value="1"/>
</dbReference>
<gene>
    <name evidence="4" type="ORF">GCM10023213_18870</name>
</gene>
<protein>
    <recommendedName>
        <fullName evidence="2">Antitoxin</fullName>
    </recommendedName>
</protein>
<dbReference type="SUPFAM" id="SSF143120">
    <property type="entry name" value="YefM-like"/>
    <property type="match status" value="1"/>
</dbReference>
<organism evidence="4 5">
    <name type="scientific">Prosthecobacter algae</name>
    <dbReference type="NCBI Taxonomy" id="1144682"/>
    <lineage>
        <taxon>Bacteria</taxon>
        <taxon>Pseudomonadati</taxon>
        <taxon>Verrucomicrobiota</taxon>
        <taxon>Verrucomicrobiia</taxon>
        <taxon>Verrucomicrobiales</taxon>
        <taxon>Verrucomicrobiaceae</taxon>
        <taxon>Prosthecobacter</taxon>
    </lineage>
</organism>
<evidence type="ECO:0000256" key="1">
    <source>
        <dbReference type="ARBA" id="ARBA00009981"/>
    </source>
</evidence>
<evidence type="ECO:0000313" key="5">
    <source>
        <dbReference type="Proteomes" id="UP001499852"/>
    </source>
</evidence>
<evidence type="ECO:0000256" key="2">
    <source>
        <dbReference type="RuleBase" id="RU362080"/>
    </source>
</evidence>
<evidence type="ECO:0000313" key="4">
    <source>
        <dbReference type="EMBL" id="GAA5138969.1"/>
    </source>
</evidence>
<comment type="function">
    <text evidence="2">Antitoxin component of a type II toxin-antitoxin (TA) system.</text>
</comment>
<proteinExistence type="inferred from homology"/>
<comment type="similarity">
    <text evidence="1 2">Belongs to the phD/YefM antitoxin family.</text>
</comment>
<dbReference type="InterPro" id="IPR036165">
    <property type="entry name" value="YefM-like_sf"/>
</dbReference>
<dbReference type="RefSeq" id="WP_345736116.1">
    <property type="nucleotide sequence ID" value="NZ_BAABIA010000003.1"/>
</dbReference>
<name>A0ABP9P1Z4_9BACT</name>
<evidence type="ECO:0000256" key="3">
    <source>
        <dbReference type="SAM" id="MobiDB-lite"/>
    </source>
</evidence>
<feature type="region of interest" description="Disordered" evidence="3">
    <location>
        <begin position="76"/>
        <end position="102"/>
    </location>
</feature>
<dbReference type="Proteomes" id="UP001499852">
    <property type="component" value="Unassembled WGS sequence"/>
</dbReference>
<sequence>MDISLKDDVVSLTDFSRNTRKHTRALAKNHRPRVLTHNGKAAVVVMSVVAFEALSHEAEEHRLDVRLQAALNDYAKGRPTQPASQAFEGIRSRAATRRQPAP</sequence>
<dbReference type="EMBL" id="BAABIA010000003">
    <property type="protein sequence ID" value="GAA5138969.1"/>
    <property type="molecule type" value="Genomic_DNA"/>
</dbReference>
<comment type="caution">
    <text evidence="4">The sequence shown here is derived from an EMBL/GenBank/DDBJ whole genome shotgun (WGS) entry which is preliminary data.</text>
</comment>